<evidence type="ECO:0000313" key="2">
    <source>
        <dbReference type="EnsemblPlants" id="PAC:32934584.CDS.1"/>
    </source>
</evidence>
<gene>
    <name evidence="1" type="ORF">PHYPA_002030</name>
</gene>
<dbReference type="Gramene" id="Pp3c2_1290V3.2">
    <property type="protein sequence ID" value="PAC:32934585.CDS.1"/>
    <property type="gene ID" value="Pp3c2_1290"/>
</dbReference>
<organism evidence="1">
    <name type="scientific">Physcomitrium patens</name>
    <name type="common">Spreading-leaved earth moss</name>
    <name type="synonym">Physcomitrella patens</name>
    <dbReference type="NCBI Taxonomy" id="3218"/>
    <lineage>
        <taxon>Eukaryota</taxon>
        <taxon>Viridiplantae</taxon>
        <taxon>Streptophyta</taxon>
        <taxon>Embryophyta</taxon>
        <taxon>Bryophyta</taxon>
        <taxon>Bryophytina</taxon>
        <taxon>Bryopsida</taxon>
        <taxon>Funariidae</taxon>
        <taxon>Funariales</taxon>
        <taxon>Funariaceae</taxon>
        <taxon>Physcomitrium</taxon>
    </lineage>
</organism>
<accession>A0A2K1KZP3</accession>
<dbReference type="EnsemblPlants" id="Pp3c2_1290V3.1">
    <property type="protein sequence ID" value="PAC:32934584.CDS.1"/>
    <property type="gene ID" value="Pp3c2_1290"/>
</dbReference>
<reference evidence="1 3" key="1">
    <citation type="journal article" date="2008" name="Science">
        <title>The Physcomitrella genome reveals evolutionary insights into the conquest of land by plants.</title>
        <authorList>
            <person name="Rensing S."/>
            <person name="Lang D."/>
            <person name="Zimmer A."/>
            <person name="Terry A."/>
            <person name="Salamov A."/>
            <person name="Shapiro H."/>
            <person name="Nishiyama T."/>
            <person name="Perroud P.-F."/>
            <person name="Lindquist E."/>
            <person name="Kamisugi Y."/>
            <person name="Tanahashi T."/>
            <person name="Sakakibara K."/>
            <person name="Fujita T."/>
            <person name="Oishi K."/>
            <person name="Shin-I T."/>
            <person name="Kuroki Y."/>
            <person name="Toyoda A."/>
            <person name="Suzuki Y."/>
            <person name="Hashimoto A."/>
            <person name="Yamaguchi K."/>
            <person name="Sugano A."/>
            <person name="Kohara Y."/>
            <person name="Fujiyama A."/>
            <person name="Anterola A."/>
            <person name="Aoki S."/>
            <person name="Ashton N."/>
            <person name="Barbazuk W.B."/>
            <person name="Barker E."/>
            <person name="Bennetzen J."/>
            <person name="Bezanilla M."/>
            <person name="Blankenship R."/>
            <person name="Cho S.H."/>
            <person name="Dutcher S."/>
            <person name="Estelle M."/>
            <person name="Fawcett J.A."/>
            <person name="Gundlach H."/>
            <person name="Hanada K."/>
            <person name="Heyl A."/>
            <person name="Hicks K.A."/>
            <person name="Hugh J."/>
            <person name="Lohr M."/>
            <person name="Mayer K."/>
            <person name="Melkozernov A."/>
            <person name="Murata T."/>
            <person name="Nelson D."/>
            <person name="Pils B."/>
            <person name="Prigge M."/>
            <person name="Reiss B."/>
            <person name="Renner T."/>
            <person name="Rombauts S."/>
            <person name="Rushton P."/>
            <person name="Sanderfoot A."/>
            <person name="Schween G."/>
            <person name="Shiu S.-H."/>
            <person name="Stueber K."/>
            <person name="Theodoulou F.L."/>
            <person name="Tu H."/>
            <person name="Van de Peer Y."/>
            <person name="Verrier P.J."/>
            <person name="Waters E."/>
            <person name="Wood A."/>
            <person name="Yang L."/>
            <person name="Cove D."/>
            <person name="Cuming A."/>
            <person name="Hasebe M."/>
            <person name="Lucas S."/>
            <person name="Mishler D.B."/>
            <person name="Reski R."/>
            <person name="Grigoriev I."/>
            <person name="Quatrano R.S."/>
            <person name="Boore J.L."/>
        </authorList>
    </citation>
    <scope>NUCLEOTIDE SEQUENCE [LARGE SCALE GENOMIC DNA]</scope>
    <source>
        <strain evidence="2 3">cv. Gransden 2004</strain>
    </source>
</reference>
<protein>
    <submittedName>
        <fullName evidence="1 2">Uncharacterized protein</fullName>
    </submittedName>
</protein>
<dbReference type="EMBL" id="ABEU02000002">
    <property type="protein sequence ID" value="PNR59239.1"/>
    <property type="molecule type" value="Genomic_DNA"/>
</dbReference>
<dbReference type="Gramene" id="Pp3c2_1290V3.1">
    <property type="protein sequence ID" value="PAC:32934584.CDS.1"/>
    <property type="gene ID" value="Pp3c2_1290"/>
</dbReference>
<dbReference type="InParanoid" id="A0A2K1KZP3"/>
<dbReference type="PaxDb" id="3218-PP1S243_5V6.1"/>
<dbReference type="Proteomes" id="UP000006727">
    <property type="component" value="Chromosome 2"/>
</dbReference>
<reference evidence="1 3" key="2">
    <citation type="journal article" date="2018" name="Plant J.">
        <title>The Physcomitrella patens chromosome-scale assembly reveals moss genome structure and evolution.</title>
        <authorList>
            <person name="Lang D."/>
            <person name="Ullrich K.K."/>
            <person name="Murat F."/>
            <person name="Fuchs J."/>
            <person name="Jenkins J."/>
            <person name="Haas F.B."/>
            <person name="Piednoel M."/>
            <person name="Gundlach H."/>
            <person name="Van Bel M."/>
            <person name="Meyberg R."/>
            <person name="Vives C."/>
            <person name="Morata J."/>
            <person name="Symeonidi A."/>
            <person name="Hiss M."/>
            <person name="Muchero W."/>
            <person name="Kamisugi Y."/>
            <person name="Saleh O."/>
            <person name="Blanc G."/>
            <person name="Decker E.L."/>
            <person name="van Gessel N."/>
            <person name="Grimwood J."/>
            <person name="Hayes R.D."/>
            <person name="Graham S.W."/>
            <person name="Gunter L.E."/>
            <person name="McDaniel S.F."/>
            <person name="Hoernstein S.N.W."/>
            <person name="Larsson A."/>
            <person name="Li F.W."/>
            <person name="Perroud P.F."/>
            <person name="Phillips J."/>
            <person name="Ranjan P."/>
            <person name="Rokshar D.S."/>
            <person name="Rothfels C.J."/>
            <person name="Schneider L."/>
            <person name="Shu S."/>
            <person name="Stevenson D.W."/>
            <person name="Thummler F."/>
            <person name="Tillich M."/>
            <person name="Villarreal Aguilar J.C."/>
            <person name="Widiez T."/>
            <person name="Wong G.K."/>
            <person name="Wymore A."/>
            <person name="Zhang Y."/>
            <person name="Zimmer A.D."/>
            <person name="Quatrano R.S."/>
            <person name="Mayer K.F.X."/>
            <person name="Goodstein D."/>
            <person name="Casacuberta J.M."/>
            <person name="Vandepoele K."/>
            <person name="Reski R."/>
            <person name="Cuming A.C."/>
            <person name="Tuskan G.A."/>
            <person name="Maumus F."/>
            <person name="Salse J."/>
            <person name="Schmutz J."/>
            <person name="Rensing S.A."/>
        </authorList>
    </citation>
    <scope>NUCLEOTIDE SEQUENCE [LARGE SCALE GENOMIC DNA]</scope>
    <source>
        <strain evidence="2 3">cv. Gransden 2004</strain>
    </source>
</reference>
<dbReference type="AlphaFoldDB" id="A0A2K1KZP3"/>
<dbReference type="EnsemblPlants" id="Pp3c2_1290V3.2">
    <property type="protein sequence ID" value="PAC:32934585.CDS.1"/>
    <property type="gene ID" value="Pp3c2_1290"/>
</dbReference>
<evidence type="ECO:0000313" key="1">
    <source>
        <dbReference type="EMBL" id="PNR59239.1"/>
    </source>
</evidence>
<name>A0A2K1KZP3_PHYPA</name>
<keyword evidence="3" id="KW-1185">Reference proteome</keyword>
<proteinExistence type="predicted"/>
<sequence>MPFGTTEIWTTLERSGGQNVTHNFSSKTSILICASSSSFPQIVLLFESLIVGSISSCIHSIHHHDID</sequence>
<reference evidence="2" key="3">
    <citation type="submission" date="2020-12" db="UniProtKB">
        <authorList>
            <consortium name="EnsemblPlants"/>
        </authorList>
    </citation>
    <scope>IDENTIFICATION</scope>
</reference>
<evidence type="ECO:0000313" key="3">
    <source>
        <dbReference type="Proteomes" id="UP000006727"/>
    </source>
</evidence>